<feature type="chain" id="PRO_5001581877" description="Lipoprotein" evidence="1">
    <location>
        <begin position="26"/>
        <end position="331"/>
    </location>
</feature>
<gene>
    <name evidence="2" type="ORF">Acaty_c2580</name>
</gene>
<dbReference type="HOGENOM" id="CLU_747275_0_0_6"/>
<reference evidence="2 3" key="1">
    <citation type="journal article" date="2009" name="J. Bacteriol.">
        <title>Draft genome sequence of the extremely acidophilic bacterium Acidithiobacillus caldus ATCC 51756 reveals metabolic versatility in the genus Acidithiobacillus.</title>
        <authorList>
            <person name="Valdes J."/>
            <person name="Quatrini R."/>
            <person name="Hallberg K."/>
            <person name="Dopson M."/>
            <person name="Valenzuela P.D."/>
            <person name="Holmes D.S."/>
        </authorList>
    </citation>
    <scope>NUCLEOTIDE SEQUENCE [LARGE SCALE GENOMIC DNA]</scope>
    <source>
        <strain evidence="3">ATCC 51756 / DSM 8584 / KU</strain>
    </source>
</reference>
<proteinExistence type="predicted"/>
<dbReference type="EMBL" id="CP005986">
    <property type="protein sequence ID" value="AIA56424.1"/>
    <property type="molecule type" value="Genomic_DNA"/>
</dbReference>
<dbReference type="RefSeq" id="WP_004867540.1">
    <property type="nucleotide sequence ID" value="NZ_CP005986.1"/>
</dbReference>
<evidence type="ECO:0000313" key="3">
    <source>
        <dbReference type="Proteomes" id="UP000005522"/>
    </source>
</evidence>
<protein>
    <recommendedName>
        <fullName evidence="4">Lipoprotein</fullName>
    </recommendedName>
</protein>
<dbReference type="Proteomes" id="UP000005522">
    <property type="component" value="Chromosome"/>
</dbReference>
<name>A0A059ZUD9_ACICK</name>
<organism evidence="2 3">
    <name type="scientific">Acidithiobacillus caldus (strain ATCC 51756 / DSM 8584 / KU)</name>
    <dbReference type="NCBI Taxonomy" id="637389"/>
    <lineage>
        <taxon>Bacteria</taxon>
        <taxon>Pseudomonadati</taxon>
        <taxon>Pseudomonadota</taxon>
        <taxon>Acidithiobacillia</taxon>
        <taxon>Acidithiobacillales</taxon>
        <taxon>Acidithiobacillaceae</taxon>
        <taxon>Acidithiobacillus</taxon>
    </lineage>
</organism>
<feature type="signal peptide" evidence="1">
    <location>
        <begin position="1"/>
        <end position="25"/>
    </location>
</feature>
<evidence type="ECO:0000313" key="2">
    <source>
        <dbReference type="EMBL" id="AIA56424.1"/>
    </source>
</evidence>
<dbReference type="AlphaFoldDB" id="A0A059ZUD9"/>
<dbReference type="eggNOG" id="ENOG5031J92">
    <property type="taxonomic scope" value="Bacteria"/>
</dbReference>
<evidence type="ECO:0008006" key="4">
    <source>
        <dbReference type="Google" id="ProtNLM"/>
    </source>
</evidence>
<sequence>MNWTKRWSALGLGLLLLALARGLGAAELPYTSDDYLVCPYGDETGKEHQPGRASRRAICQAEHSVKRGSAADKLVNEAARLAGQTYGGYVMLVRNLPRGSAVQQRVIAEQKAFLEERDRCGQDIRCMVRVEKARLEVLLDLSRQTEVAFPFDAMERMTQGWKTAQGRSLKDRLLQGLAIYPLRSAALDEKTQLQWGFMPHAATVQTLGVLNPQAKEAKRILALVTADGLYRAGRLDASVRTEAENLRIYVPHRADLAVVLPAITSWALADRLGFNIDCAKDAELCRAAQEGSPPFAVEAYDLSCKQKADVPACRLPLPPLRPSLPLDSFWQ</sequence>
<accession>A0A059ZUD9</accession>
<dbReference type="KEGG" id="acz:Acaty_c2580"/>
<keyword evidence="1" id="KW-0732">Signal</keyword>
<evidence type="ECO:0000256" key="1">
    <source>
        <dbReference type="SAM" id="SignalP"/>
    </source>
</evidence>